<evidence type="ECO:0000256" key="2">
    <source>
        <dbReference type="SAM" id="MobiDB-lite"/>
    </source>
</evidence>
<dbReference type="EMBL" id="CCKQ01016094">
    <property type="protein sequence ID" value="CDW87964.1"/>
    <property type="molecule type" value="Genomic_DNA"/>
</dbReference>
<feature type="region of interest" description="Disordered" evidence="2">
    <location>
        <begin position="499"/>
        <end position="534"/>
    </location>
</feature>
<dbReference type="AlphaFoldDB" id="A0A078B0C8"/>
<dbReference type="OrthoDB" id="10673603at2759"/>
<proteinExistence type="predicted"/>
<protein>
    <submittedName>
        <fullName evidence="3">Uncharacterized protein</fullName>
    </submittedName>
</protein>
<dbReference type="Proteomes" id="UP000039865">
    <property type="component" value="Unassembled WGS sequence"/>
</dbReference>
<gene>
    <name evidence="3" type="primary">Contig1654.g1802</name>
    <name evidence="3" type="ORF">STYLEM_17079</name>
</gene>
<dbReference type="InParanoid" id="A0A078B0C8"/>
<accession>A0A078B0C8</accession>
<name>A0A078B0C8_STYLE</name>
<feature type="coiled-coil region" evidence="1">
    <location>
        <begin position="605"/>
        <end position="632"/>
    </location>
</feature>
<keyword evidence="4" id="KW-1185">Reference proteome</keyword>
<reference evidence="3 4" key="1">
    <citation type="submission" date="2014-06" db="EMBL/GenBank/DDBJ databases">
        <authorList>
            <person name="Swart Estienne"/>
        </authorList>
    </citation>
    <scope>NUCLEOTIDE SEQUENCE [LARGE SCALE GENOMIC DNA]</scope>
    <source>
        <strain evidence="3 4">130c</strain>
    </source>
</reference>
<organism evidence="3 4">
    <name type="scientific">Stylonychia lemnae</name>
    <name type="common">Ciliate</name>
    <dbReference type="NCBI Taxonomy" id="5949"/>
    <lineage>
        <taxon>Eukaryota</taxon>
        <taxon>Sar</taxon>
        <taxon>Alveolata</taxon>
        <taxon>Ciliophora</taxon>
        <taxon>Intramacronucleata</taxon>
        <taxon>Spirotrichea</taxon>
        <taxon>Stichotrichia</taxon>
        <taxon>Sporadotrichida</taxon>
        <taxon>Oxytrichidae</taxon>
        <taxon>Stylonychinae</taxon>
        <taxon>Stylonychia</taxon>
    </lineage>
</organism>
<keyword evidence="1" id="KW-0175">Coiled coil</keyword>
<evidence type="ECO:0000256" key="1">
    <source>
        <dbReference type="SAM" id="Coils"/>
    </source>
</evidence>
<evidence type="ECO:0000313" key="4">
    <source>
        <dbReference type="Proteomes" id="UP000039865"/>
    </source>
</evidence>
<sequence length="698" mass="82655">MSALFFQSEPQLLHQQKLNFNMVNPLKLKMSFKFHDDLLTLQKSDLLQLVSERQNQTNLEMLKRFDLKDLLVYPHQQYDGQHTGWGTVVSLRKNNMQSVQQRENKNLASWINKVGGRVKFSINDELNIVIVEQQKIEQIIDHFLRWRLNHSENYENRQIQLNQRPKKHQDLTQIQNSQNLTKILPRNQRQMQLLGQRTTVNSLLNIEKGFNHADRSQSVADFPQVEIQLFDANKQKQATIEQSFMKNMSLDERLKGPNSLSNRQNYNSLQECMQNAFKQEPDEVKRDIELLNLIITNTEVFISDIELMFKCIQKYYYFTAEFHMKKKLPVSQSQIPHVFCFTSKYKPENHVHKPHLYQGSHIFESKIVNQTQLLAQGILPQQVKIIQLLPTYQHRAPLGSSVFLDPEEFRHVEKDRIQKEQCYIKHVERLKKKKLDLYDIKTPIPANPNRCFVCEDQINDGYKEHLKSESHLMCIRNQPLYNEIDNLIDQMNEELLLDEKQKKKRGRRKGGKQAQDDENCKEESDLFHNQSQGEQLGMGNTQEMTNINFMSTEVTIAKQIHKRKNKIPIYVGQEMIELDRNTIEQKRIMQMKNLQMQQSFLQPAVLQKRKRVQILEEEKEDQKQIIAQKRIENTIKNEIGHYQAVEIDKNLGTNLNERIYYQAPRKYLTKTRKQIKDQNQQQSQSLDNQIDIIQQQQV</sequence>
<evidence type="ECO:0000313" key="3">
    <source>
        <dbReference type="EMBL" id="CDW87964.1"/>
    </source>
</evidence>
<feature type="compositionally biased region" description="Basic residues" evidence="2">
    <location>
        <begin position="502"/>
        <end position="511"/>
    </location>
</feature>